<evidence type="ECO:0000313" key="4">
    <source>
        <dbReference type="EMBL" id="CAD5219296.1"/>
    </source>
</evidence>
<accession>A0A811KRX9</accession>
<dbReference type="InterPro" id="IPR011989">
    <property type="entry name" value="ARM-like"/>
</dbReference>
<comment type="similarity">
    <text evidence="1">Belongs to the WAPL family.</text>
</comment>
<dbReference type="PANTHER" id="PTHR22100">
    <property type="entry name" value="WINGS APART-LIKE PROTEIN HOMOLOG"/>
    <property type="match status" value="1"/>
</dbReference>
<reference evidence="4" key="1">
    <citation type="submission" date="2020-09" db="EMBL/GenBank/DDBJ databases">
        <authorList>
            <person name="Kikuchi T."/>
        </authorList>
    </citation>
    <scope>NUCLEOTIDE SEQUENCE</scope>
    <source>
        <strain evidence="4">SH1</strain>
    </source>
</reference>
<dbReference type="Gene3D" id="1.25.10.10">
    <property type="entry name" value="Leucine-rich Repeat Variant"/>
    <property type="match status" value="1"/>
</dbReference>
<dbReference type="PROSITE" id="PS51271">
    <property type="entry name" value="WAPL"/>
    <property type="match status" value="1"/>
</dbReference>
<dbReference type="InterPro" id="IPR012502">
    <property type="entry name" value="WAPL_dom"/>
</dbReference>
<dbReference type="EMBL" id="CAJFDH010000004">
    <property type="protein sequence ID" value="CAD5219296.1"/>
    <property type="molecule type" value="Genomic_DNA"/>
</dbReference>
<dbReference type="Proteomes" id="UP000614601">
    <property type="component" value="Unassembled WGS sequence"/>
</dbReference>
<proteinExistence type="inferred from homology"/>
<gene>
    <name evidence="4" type="ORF">BOKJ2_LOCUS8373</name>
</gene>
<sequence>MSSKKHVNADAFGFDKSDDEDEDCESQPSSSTEKPAALSRPKRAMIDLKESKDEYDFSSHVKRSKKDMVPSLKNFRKQLVVTRSVGSYAHKWSEGTVETTEETTVISMRRQIKRVNGEKNEAQHPGSSVPNKTEDLFKVPTFPAKIRTGNISSKATVPMFVPKQKAVPLENQAEKDDFDYFMETLEEKNVELRLKELSFNGLVNRCVSYRFRNYLRSHSLAFDRIVAVMKDNKDSKDISLLGAVMFYIMSRDRNDFPKNKFVMSILVDMIKRGNAVENEETRKKAWTVMEAWHKKITRKSTCDFDENTINCENVAIVTLDYLACRNGARNSDVHDGLRAGGAFPYLVGKVHSLVNIIIAQQESTDKNLFYHYGQLEHLFRVHELLFMNKDAQNTITGINNGEFFSAIDRFVDFMITAIDRDDTRERIIQTYFLAMRATLNACLKNDICIGRVGGIGQLLKNTVVILCDTIVKYDTEKFHDIRTLLACLLIVLTESSPRNRRKLLNMKITTKENELCVMKLLTQLYNEHETKAIEYDAKLNEKFMEEIPLENNEEGDGDEVIEERDSNEEEDLGPEEILHRINQATKGINKDKMANAYATVMEMAECHMNDSFVASYVALLIGVLINNNRDVADQVKQYTTNKNFASIIDQLKRFFEFSKVSKMSEVTSIERAIKTYETFNEDD</sequence>
<evidence type="ECO:0000256" key="1">
    <source>
        <dbReference type="ARBA" id="ARBA00006854"/>
    </source>
</evidence>
<feature type="region of interest" description="Disordered" evidence="2">
    <location>
        <begin position="1"/>
        <end position="43"/>
    </location>
</feature>
<dbReference type="InterPro" id="IPR039874">
    <property type="entry name" value="WAPL"/>
</dbReference>
<comment type="caution">
    <text evidence="4">The sequence shown here is derived from an EMBL/GenBank/DDBJ whole genome shotgun (WGS) entry which is preliminary data.</text>
</comment>
<evidence type="ECO:0000313" key="5">
    <source>
        <dbReference type="Proteomes" id="UP000614601"/>
    </source>
</evidence>
<organism evidence="4 5">
    <name type="scientific">Bursaphelenchus okinawaensis</name>
    <dbReference type="NCBI Taxonomy" id="465554"/>
    <lineage>
        <taxon>Eukaryota</taxon>
        <taxon>Metazoa</taxon>
        <taxon>Ecdysozoa</taxon>
        <taxon>Nematoda</taxon>
        <taxon>Chromadorea</taxon>
        <taxon>Rhabditida</taxon>
        <taxon>Tylenchina</taxon>
        <taxon>Tylenchomorpha</taxon>
        <taxon>Aphelenchoidea</taxon>
        <taxon>Aphelenchoididae</taxon>
        <taxon>Bursaphelenchus</taxon>
    </lineage>
</organism>
<feature type="region of interest" description="Disordered" evidence="2">
    <location>
        <begin position="549"/>
        <end position="572"/>
    </location>
</feature>
<dbReference type="Proteomes" id="UP000783686">
    <property type="component" value="Unassembled WGS sequence"/>
</dbReference>
<evidence type="ECO:0000259" key="3">
    <source>
        <dbReference type="PROSITE" id="PS51271"/>
    </source>
</evidence>
<dbReference type="InterPro" id="IPR022771">
    <property type="entry name" value="WAPL_C"/>
</dbReference>
<dbReference type="EMBL" id="CAJFCW020000004">
    <property type="protein sequence ID" value="CAG9112428.1"/>
    <property type="molecule type" value="Genomic_DNA"/>
</dbReference>
<evidence type="ECO:0000256" key="2">
    <source>
        <dbReference type="SAM" id="MobiDB-lite"/>
    </source>
</evidence>
<dbReference type="OrthoDB" id="78088at2759"/>
<feature type="domain" description="WAPL" evidence="3">
    <location>
        <begin position="600"/>
        <end position="661"/>
    </location>
</feature>
<dbReference type="PANTHER" id="PTHR22100:SF13">
    <property type="entry name" value="WINGS APART-LIKE PROTEIN HOMOLOG"/>
    <property type="match status" value="1"/>
</dbReference>
<name>A0A811KRX9_9BILA</name>
<protein>
    <recommendedName>
        <fullName evidence="3">WAPL domain-containing protein</fullName>
    </recommendedName>
</protein>
<dbReference type="Pfam" id="PF07814">
    <property type="entry name" value="WAPL"/>
    <property type="match status" value="1"/>
</dbReference>
<keyword evidence="5" id="KW-1185">Reference proteome</keyword>
<dbReference type="AlphaFoldDB" id="A0A811KRX9"/>